<evidence type="ECO:0000313" key="5">
    <source>
        <dbReference type="Proteomes" id="UP000295444"/>
    </source>
</evidence>
<dbReference type="InterPro" id="IPR019468">
    <property type="entry name" value="AdenyloSucc_lyase_C"/>
</dbReference>
<keyword evidence="5" id="KW-1185">Reference proteome</keyword>
<dbReference type="Pfam" id="PF00206">
    <property type="entry name" value="Lyase_1"/>
    <property type="match status" value="1"/>
</dbReference>
<dbReference type="Proteomes" id="UP000295444">
    <property type="component" value="Unassembled WGS sequence"/>
</dbReference>
<evidence type="ECO:0000256" key="2">
    <source>
        <dbReference type="ARBA" id="ARBA00034772"/>
    </source>
</evidence>
<comment type="similarity">
    <text evidence="2">Belongs to the class-II fumarase/aspartase family.</text>
</comment>
<dbReference type="InterPro" id="IPR008948">
    <property type="entry name" value="L-Aspartase-like"/>
</dbReference>
<reference evidence="4 5" key="1">
    <citation type="submission" date="2019-03" db="EMBL/GenBank/DDBJ databases">
        <title>Genomic Encyclopedia of Type Strains, Phase IV (KMG-IV): sequencing the most valuable type-strain genomes for metagenomic binning, comparative biology and taxonomic classification.</title>
        <authorList>
            <person name="Goeker M."/>
        </authorList>
    </citation>
    <scope>NUCLEOTIDE SEQUENCE [LARGE SCALE GENOMIC DNA]</scope>
    <source>
        <strain evidence="4 5">DSM 45361</strain>
    </source>
</reference>
<dbReference type="GO" id="GO:0016829">
    <property type="term" value="F:lyase activity"/>
    <property type="evidence" value="ECO:0007669"/>
    <property type="project" value="UniProtKB-KW"/>
</dbReference>
<dbReference type="InterPro" id="IPR022761">
    <property type="entry name" value="Fumarate_lyase_N"/>
</dbReference>
<dbReference type="RefSeq" id="WP_243754060.1">
    <property type="nucleotide sequence ID" value="NZ_SNXZ01000002.1"/>
</dbReference>
<dbReference type="InterPro" id="IPR020557">
    <property type="entry name" value="Fumarate_lyase_CS"/>
</dbReference>
<keyword evidence="4" id="KW-0413">Isomerase</keyword>
<dbReference type="PANTHER" id="PTHR43172:SF2">
    <property type="entry name" value="ADENYLOSUCCINATE LYASE C-TERMINAL DOMAIN-CONTAINING PROTEIN"/>
    <property type="match status" value="1"/>
</dbReference>
<gene>
    <name evidence="4" type="ORF">EV186_1021307</name>
</gene>
<dbReference type="PRINTS" id="PR00149">
    <property type="entry name" value="FUMRATELYASE"/>
</dbReference>
<evidence type="ECO:0000313" key="4">
    <source>
        <dbReference type="EMBL" id="TDQ01439.1"/>
    </source>
</evidence>
<evidence type="ECO:0000259" key="3">
    <source>
        <dbReference type="SMART" id="SM00998"/>
    </source>
</evidence>
<evidence type="ECO:0000256" key="1">
    <source>
        <dbReference type="ARBA" id="ARBA00023239"/>
    </source>
</evidence>
<dbReference type="Gene3D" id="1.10.40.30">
    <property type="entry name" value="Fumarase/aspartase (C-terminal domain)"/>
    <property type="match status" value="1"/>
</dbReference>
<feature type="domain" description="Adenylosuccinate lyase C-terminal" evidence="3">
    <location>
        <begin position="350"/>
        <end position="418"/>
    </location>
</feature>
<comment type="caution">
    <text evidence="4">The sequence shown here is derived from an EMBL/GenBank/DDBJ whole genome shotgun (WGS) entry which is preliminary data.</text>
</comment>
<dbReference type="EMBL" id="SNXZ01000002">
    <property type="protein sequence ID" value="TDQ01439.1"/>
    <property type="molecule type" value="Genomic_DNA"/>
</dbReference>
<proteinExistence type="inferred from homology"/>
<name>A0A4R6SKF3_LABRH</name>
<organism evidence="4 5">
    <name type="scientific">Labedaea rhizosphaerae</name>
    <dbReference type="NCBI Taxonomy" id="598644"/>
    <lineage>
        <taxon>Bacteria</taxon>
        <taxon>Bacillati</taxon>
        <taxon>Actinomycetota</taxon>
        <taxon>Actinomycetes</taxon>
        <taxon>Pseudonocardiales</taxon>
        <taxon>Pseudonocardiaceae</taxon>
        <taxon>Labedaea</taxon>
    </lineage>
</organism>
<protein>
    <submittedName>
        <fullName evidence="4">3-carboxy-cis,cis-muconate cycloisomerase</fullName>
    </submittedName>
</protein>
<dbReference type="SUPFAM" id="SSF48557">
    <property type="entry name" value="L-aspartase-like"/>
    <property type="match status" value="1"/>
</dbReference>
<sequence>MGLFDGVHAAGPVAALAGDAAWLRAMVDFEHALALACADVGLISAAEADAVLAATVTDVDDVGERAAAIGNPAGPLVRALTEQAGDAVHRGATSQDVLDTAMVLVAAQSLDALLGSLAAAADRVAELASAHAETVQVGRTLSQYAPPVTFGLVAAGWLTGLDAAADRLAGARSRLALQFGGAVGTLSSLGTQGLAVREALARRLGLPEPVLPWHTERTRVAELAGALALTAGAVGSVAQEIVRLCGSDIGELREDGPPGSGGSTAMPHKHNPVAAICASACARRVPGLASTVYASMAHEHQRSAGAWHAEWPAVQDLLVATGSAVHWLSTSLSRLVVDADRMRANLTAAGGTVFAERVTVALADKLGMTAARAAVTECAAADDFTEALTAHLDKAAIADLLDPAGYVGNAPEFVRRALAAHGGRTSNDT</sequence>
<dbReference type="Gene3D" id="1.20.200.10">
    <property type="entry name" value="Fumarase/aspartase (Central domain)"/>
    <property type="match status" value="1"/>
</dbReference>
<dbReference type="PROSITE" id="PS00163">
    <property type="entry name" value="FUMARATE_LYASES"/>
    <property type="match status" value="1"/>
</dbReference>
<dbReference type="InterPro" id="IPR000362">
    <property type="entry name" value="Fumarate_lyase_fam"/>
</dbReference>
<keyword evidence="1" id="KW-0456">Lyase</keyword>
<dbReference type="GO" id="GO:0016853">
    <property type="term" value="F:isomerase activity"/>
    <property type="evidence" value="ECO:0007669"/>
    <property type="project" value="UniProtKB-KW"/>
</dbReference>
<accession>A0A4R6SKF3</accession>
<dbReference type="AlphaFoldDB" id="A0A4R6SKF3"/>
<dbReference type="PANTHER" id="PTHR43172">
    <property type="entry name" value="ADENYLOSUCCINATE LYASE"/>
    <property type="match status" value="1"/>
</dbReference>
<dbReference type="SMART" id="SM00998">
    <property type="entry name" value="ADSL_C"/>
    <property type="match status" value="1"/>
</dbReference>